<dbReference type="AlphaFoldDB" id="A0A261EU48"/>
<dbReference type="EMBL" id="MWWS01000004">
    <property type="protein sequence ID" value="OZG50355.1"/>
    <property type="molecule type" value="Genomic_DNA"/>
</dbReference>
<keyword evidence="3 9" id="KW-1003">Cell membrane</keyword>
<dbReference type="InterPro" id="IPR036019">
    <property type="entry name" value="MscL_channel"/>
</dbReference>
<dbReference type="InterPro" id="IPR037673">
    <property type="entry name" value="MSC/AndL"/>
</dbReference>
<accession>A0A261EU48</accession>
<evidence type="ECO:0000256" key="5">
    <source>
        <dbReference type="ARBA" id="ARBA00022989"/>
    </source>
</evidence>
<comment type="similarity">
    <text evidence="9">Belongs to the MscL family.</text>
</comment>
<keyword evidence="4 9" id="KW-0812">Transmembrane</keyword>
<feature type="compositionally biased region" description="Polar residues" evidence="10">
    <location>
        <begin position="159"/>
        <end position="172"/>
    </location>
</feature>
<dbReference type="Proteomes" id="UP000216004">
    <property type="component" value="Unassembled WGS sequence"/>
</dbReference>
<evidence type="ECO:0000256" key="1">
    <source>
        <dbReference type="ARBA" id="ARBA00004141"/>
    </source>
</evidence>
<keyword evidence="5 9" id="KW-1133">Transmembrane helix</keyword>
<evidence type="ECO:0000256" key="6">
    <source>
        <dbReference type="ARBA" id="ARBA00023065"/>
    </source>
</evidence>
<dbReference type="RefSeq" id="WP_094722841.1">
    <property type="nucleotide sequence ID" value="NZ_MWWS01000004.1"/>
</dbReference>
<dbReference type="HAMAP" id="MF_00115">
    <property type="entry name" value="MscL"/>
    <property type="match status" value="1"/>
</dbReference>
<comment type="subunit">
    <text evidence="9">Homopentamer.</text>
</comment>
<dbReference type="OrthoDB" id="9810350at2"/>
<reference evidence="11 12" key="1">
    <citation type="journal article" date="2017" name="BMC Genomics">
        <title>Comparative genomic and phylogenomic analyses of the Bifidobacteriaceae family.</title>
        <authorList>
            <person name="Lugli G.A."/>
            <person name="Milani C."/>
            <person name="Turroni F."/>
            <person name="Duranti S."/>
            <person name="Mancabelli L."/>
            <person name="Mangifesta M."/>
            <person name="Ferrario C."/>
            <person name="Modesto M."/>
            <person name="Mattarelli P."/>
            <person name="Jiri K."/>
            <person name="van Sinderen D."/>
            <person name="Ventura M."/>
        </authorList>
    </citation>
    <scope>NUCLEOTIDE SEQUENCE [LARGE SCALE GENOMIC DNA]</scope>
    <source>
        <strain evidence="11 12">DSM 22924</strain>
    </source>
</reference>
<evidence type="ECO:0000256" key="8">
    <source>
        <dbReference type="ARBA" id="ARBA00023303"/>
    </source>
</evidence>
<dbReference type="Gene3D" id="1.10.1200.120">
    <property type="entry name" value="Large-conductance mechanosensitive channel, MscL, domain 1"/>
    <property type="match status" value="1"/>
</dbReference>
<feature type="region of interest" description="Disordered" evidence="10">
    <location>
        <begin position="159"/>
        <end position="185"/>
    </location>
</feature>
<keyword evidence="6 9" id="KW-0406">Ion transport</keyword>
<evidence type="ECO:0000313" key="11">
    <source>
        <dbReference type="EMBL" id="OZG50355.1"/>
    </source>
</evidence>
<evidence type="ECO:0000256" key="10">
    <source>
        <dbReference type="SAM" id="MobiDB-lite"/>
    </source>
</evidence>
<proteinExistence type="inferred from homology"/>
<dbReference type="SUPFAM" id="SSF81330">
    <property type="entry name" value="Gated mechanosensitive channel"/>
    <property type="match status" value="1"/>
</dbReference>
<keyword evidence="12" id="KW-1185">Reference proteome</keyword>
<keyword evidence="7 9" id="KW-0472">Membrane</keyword>
<evidence type="ECO:0000313" key="12">
    <source>
        <dbReference type="Proteomes" id="UP000216004"/>
    </source>
</evidence>
<dbReference type="InterPro" id="IPR001185">
    <property type="entry name" value="MS_channel"/>
</dbReference>
<dbReference type="GO" id="GO:0008381">
    <property type="term" value="F:mechanosensitive monoatomic ion channel activity"/>
    <property type="evidence" value="ECO:0007669"/>
    <property type="project" value="UniProtKB-UniRule"/>
</dbReference>
<feature type="transmembrane region" description="Helical" evidence="9">
    <location>
        <begin position="90"/>
        <end position="115"/>
    </location>
</feature>
<keyword evidence="2 9" id="KW-0813">Transport</keyword>
<evidence type="ECO:0000256" key="3">
    <source>
        <dbReference type="ARBA" id="ARBA00022475"/>
    </source>
</evidence>
<keyword evidence="8 9" id="KW-0407">Ion channel</keyword>
<protein>
    <recommendedName>
        <fullName evidence="9">Large-conductance mechanosensitive channel</fullName>
    </recommendedName>
</protein>
<comment type="subcellular location">
    <subcellularLocation>
        <location evidence="9">Cell membrane</location>
        <topology evidence="9">Multi-pass membrane protein</topology>
    </subcellularLocation>
    <subcellularLocation>
        <location evidence="1">Membrane</location>
        <topology evidence="1">Multi-pass membrane protein</topology>
    </subcellularLocation>
</comment>
<dbReference type="NCBIfam" id="TIGR00220">
    <property type="entry name" value="mscL"/>
    <property type="match status" value="1"/>
</dbReference>
<evidence type="ECO:0000256" key="2">
    <source>
        <dbReference type="ARBA" id="ARBA00022448"/>
    </source>
</evidence>
<evidence type="ECO:0000256" key="4">
    <source>
        <dbReference type="ARBA" id="ARBA00022692"/>
    </source>
</evidence>
<evidence type="ECO:0000256" key="7">
    <source>
        <dbReference type="ARBA" id="ARBA00023136"/>
    </source>
</evidence>
<dbReference type="GO" id="GO:0005886">
    <property type="term" value="C:plasma membrane"/>
    <property type="evidence" value="ECO:0007669"/>
    <property type="project" value="UniProtKB-SubCell"/>
</dbReference>
<dbReference type="PRINTS" id="PR01264">
    <property type="entry name" value="MECHCHANNEL"/>
</dbReference>
<dbReference type="PANTHER" id="PTHR30266">
    <property type="entry name" value="MECHANOSENSITIVE CHANNEL MSCL"/>
    <property type="match status" value="1"/>
</dbReference>
<comment type="function">
    <text evidence="9">Channel that opens in response to stretch forces in the membrane lipid bilayer. May participate in the regulation of osmotic pressure changes within the cell.</text>
</comment>
<organism evidence="11 12">
    <name type="scientific">Bombiscardovia coagulans</name>
    <dbReference type="NCBI Taxonomy" id="686666"/>
    <lineage>
        <taxon>Bacteria</taxon>
        <taxon>Bacillati</taxon>
        <taxon>Actinomycetota</taxon>
        <taxon>Actinomycetes</taxon>
        <taxon>Bifidobacteriales</taxon>
        <taxon>Bifidobacteriaceae</taxon>
        <taxon>Bombiscardovia</taxon>
    </lineage>
</organism>
<feature type="transmembrane region" description="Helical" evidence="9">
    <location>
        <begin position="40"/>
        <end position="60"/>
    </location>
</feature>
<name>A0A261EU48_9BIFI</name>
<dbReference type="Pfam" id="PF01741">
    <property type="entry name" value="MscL"/>
    <property type="match status" value="1"/>
</dbReference>
<dbReference type="PANTHER" id="PTHR30266:SF2">
    <property type="entry name" value="LARGE-CONDUCTANCE MECHANOSENSITIVE CHANNEL"/>
    <property type="match status" value="1"/>
</dbReference>
<evidence type="ECO:0000256" key="9">
    <source>
        <dbReference type="HAMAP-Rule" id="MF_00115"/>
    </source>
</evidence>
<comment type="caution">
    <text evidence="11">The sequence shown here is derived from an EMBL/GenBank/DDBJ whole genome shotgun (WGS) entry which is preliminary data.</text>
</comment>
<sequence>MASHNKVKQQAAQAAHQLALTEQKEPLAGFKKFISRGSMIDMAVGVVMGSAVTAVVNSIVKNLLSPLIAMIFGKPDLSGILTITNGKATISFGAILGEILNFLLVAAAIYFCIILPMNKLRDLTHSASGISTDQEESKPSTDEQTLQTLNEILVLMKKTTSSYQQQQPSENLEITHSRSAENSPQ</sequence>
<gene>
    <name evidence="9" type="primary">mscL</name>
    <name evidence="11" type="ORF">BOCO_0872</name>
</gene>